<dbReference type="Proteomes" id="UP000501726">
    <property type="component" value="Chromosome"/>
</dbReference>
<feature type="chain" id="PRO_5026170027" evidence="1">
    <location>
        <begin position="23"/>
        <end position="78"/>
    </location>
</feature>
<dbReference type="RefSeq" id="WP_173269623.1">
    <property type="nucleotide sequence ID" value="NZ_AP021889.1"/>
</dbReference>
<dbReference type="KEGG" id="tse:THMIRHAS_02360"/>
<proteinExistence type="predicted"/>
<evidence type="ECO:0000313" key="3">
    <source>
        <dbReference type="Proteomes" id="UP000501726"/>
    </source>
</evidence>
<accession>A0A6F8PRV9</accession>
<protein>
    <submittedName>
        <fullName evidence="2">Uncharacterized protein</fullName>
    </submittedName>
</protein>
<evidence type="ECO:0000256" key="1">
    <source>
        <dbReference type="SAM" id="SignalP"/>
    </source>
</evidence>
<sequence>MSKKTTLMLGLTAALLASAGHAADKSGKDPYLAGFEAYAKENPTLAPAIEAYKKDLQKAMQQNPNLVETKQELGHSDS</sequence>
<dbReference type="EMBL" id="AP021889">
    <property type="protein sequence ID" value="BBP44863.1"/>
    <property type="molecule type" value="Genomic_DNA"/>
</dbReference>
<keyword evidence="1" id="KW-0732">Signal</keyword>
<evidence type="ECO:0000313" key="2">
    <source>
        <dbReference type="EMBL" id="BBP44863.1"/>
    </source>
</evidence>
<reference evidence="3" key="1">
    <citation type="submission" date="2019-11" db="EMBL/GenBank/DDBJ databases">
        <title>Isolation and characterization of two novel species in the genus Thiomicrorhabdus.</title>
        <authorList>
            <person name="Mochizuki J."/>
            <person name="Kojima H."/>
            <person name="Fukui M."/>
        </authorList>
    </citation>
    <scope>NUCLEOTIDE SEQUENCE [LARGE SCALE GENOMIC DNA]</scope>
    <source>
        <strain evidence="3">aks77</strain>
    </source>
</reference>
<gene>
    <name evidence="2" type="ORF">THMIRHAS_02360</name>
</gene>
<keyword evidence="3" id="KW-1185">Reference proteome</keyword>
<name>A0A6F8PRV9_9GAMM</name>
<dbReference type="AlphaFoldDB" id="A0A6F8PRV9"/>
<feature type="signal peptide" evidence="1">
    <location>
        <begin position="1"/>
        <end position="22"/>
    </location>
</feature>
<organism evidence="2 3">
    <name type="scientific">Thiosulfatimonas sediminis</name>
    <dbReference type="NCBI Taxonomy" id="2675054"/>
    <lineage>
        <taxon>Bacteria</taxon>
        <taxon>Pseudomonadati</taxon>
        <taxon>Pseudomonadota</taxon>
        <taxon>Gammaproteobacteria</taxon>
        <taxon>Thiotrichales</taxon>
        <taxon>Piscirickettsiaceae</taxon>
        <taxon>Thiosulfatimonas</taxon>
    </lineage>
</organism>